<evidence type="ECO:0000313" key="4">
    <source>
        <dbReference type="Proteomes" id="UP000219452"/>
    </source>
</evidence>
<dbReference type="Gene3D" id="3.30.1150.10">
    <property type="match status" value="1"/>
</dbReference>
<protein>
    <submittedName>
        <fullName evidence="3">TonB protein C-terminal</fullName>
    </submittedName>
</protein>
<accession>A0A286GDK3</accession>
<feature type="domain" description="TonB C-terminal" evidence="2">
    <location>
        <begin position="40"/>
        <end position="108"/>
    </location>
</feature>
<name>A0A286GDK3_9BACT</name>
<dbReference type="OrthoDB" id="960836at2"/>
<dbReference type="Proteomes" id="UP000219452">
    <property type="component" value="Unassembled WGS sequence"/>
</dbReference>
<feature type="signal peptide" evidence="1">
    <location>
        <begin position="1"/>
        <end position="19"/>
    </location>
</feature>
<dbReference type="SUPFAM" id="SSF74653">
    <property type="entry name" value="TolA/TonB C-terminal domain"/>
    <property type="match status" value="1"/>
</dbReference>
<gene>
    <name evidence="3" type="ORF">SAMN06269250_4541</name>
</gene>
<dbReference type="AlphaFoldDB" id="A0A286GDK3"/>
<dbReference type="RefSeq" id="WP_097128547.1">
    <property type="nucleotide sequence ID" value="NZ_OCNH01000003.1"/>
</dbReference>
<dbReference type="Pfam" id="PF03544">
    <property type="entry name" value="TonB_C"/>
    <property type="match status" value="1"/>
</dbReference>
<reference evidence="4" key="1">
    <citation type="submission" date="2017-09" db="EMBL/GenBank/DDBJ databases">
        <authorList>
            <person name="Varghese N."/>
            <person name="Submissions S."/>
        </authorList>
    </citation>
    <scope>NUCLEOTIDE SEQUENCE [LARGE SCALE GENOMIC DNA]</scope>
    <source>
        <strain evidence="4">DSM 29961</strain>
    </source>
</reference>
<organism evidence="3 4">
    <name type="scientific">Spirosoma fluviale</name>
    <dbReference type="NCBI Taxonomy" id="1597977"/>
    <lineage>
        <taxon>Bacteria</taxon>
        <taxon>Pseudomonadati</taxon>
        <taxon>Bacteroidota</taxon>
        <taxon>Cytophagia</taxon>
        <taxon>Cytophagales</taxon>
        <taxon>Cytophagaceae</taxon>
        <taxon>Spirosoma</taxon>
    </lineage>
</organism>
<sequence>MKKYIGICYLVFMGQLAIAQVPNHSLSEDPVFSTVLRRRIQYPINAEREGVYAKIYAGFHIDKKGHIQQVSILNPSKVGYGFEEEVLKKLKLLPPLQPKYEGNYALPITFAFIDHTNHAKPVSPSGKLSRLYLTDRILLNEVEIIGGRIPEQRDKVKPQSLGHVITTNQ</sequence>
<keyword evidence="4" id="KW-1185">Reference proteome</keyword>
<keyword evidence="1" id="KW-0732">Signal</keyword>
<feature type="chain" id="PRO_5012606123" evidence="1">
    <location>
        <begin position="20"/>
        <end position="169"/>
    </location>
</feature>
<evidence type="ECO:0000259" key="2">
    <source>
        <dbReference type="Pfam" id="PF03544"/>
    </source>
</evidence>
<proteinExistence type="predicted"/>
<dbReference type="GO" id="GO:0055085">
    <property type="term" value="P:transmembrane transport"/>
    <property type="evidence" value="ECO:0007669"/>
    <property type="project" value="InterPro"/>
</dbReference>
<evidence type="ECO:0000256" key="1">
    <source>
        <dbReference type="SAM" id="SignalP"/>
    </source>
</evidence>
<evidence type="ECO:0000313" key="3">
    <source>
        <dbReference type="EMBL" id="SOD93572.1"/>
    </source>
</evidence>
<dbReference type="InterPro" id="IPR037682">
    <property type="entry name" value="TonB_C"/>
</dbReference>
<dbReference type="EMBL" id="OCNH01000003">
    <property type="protein sequence ID" value="SOD93572.1"/>
    <property type="molecule type" value="Genomic_DNA"/>
</dbReference>